<sequence>MDTKRKSRKTVTIAPKDKNIAIDITAKSAGKSVSKSTNKKDKDNVDDEVQSEDETEIEDTEDDEAGDVIEAEEDAIDDENILLTDEEVATNTEAPADNENIHADTETADVGTVGATDAIDVKEPESAIKSTENGCIYKDVAEETSQIITEDDVSTDVTGETWQVPDEERRTKNRLTRYEFTRIIGTRSKQITLGAKVMVKNAENMKPDSIAIEELKADMIYYKLKRPMPDNSYEMWKLSELEKNII</sequence>
<dbReference type="PANTHER" id="PTHR47227">
    <property type="entry name" value="DNA-DIRECTED RNA POLYMERASE SUBUNIT K"/>
    <property type="match status" value="1"/>
</dbReference>
<dbReference type="EMBL" id="MK072182">
    <property type="protein sequence ID" value="AYV79783.1"/>
    <property type="molecule type" value="Genomic_DNA"/>
</dbReference>
<evidence type="ECO:0000313" key="4">
    <source>
        <dbReference type="EMBL" id="AYV79783.1"/>
    </source>
</evidence>
<dbReference type="Gene3D" id="3.90.940.10">
    <property type="match status" value="1"/>
</dbReference>
<dbReference type="GO" id="GO:0003677">
    <property type="term" value="F:DNA binding"/>
    <property type="evidence" value="ECO:0007669"/>
    <property type="project" value="InterPro"/>
</dbReference>
<proteinExistence type="predicted"/>
<dbReference type="PANTHER" id="PTHR47227:SF5">
    <property type="entry name" value="DNA-DIRECTED RNA POLYMERASES I, II, AND III SUBUNIT RPABC2"/>
    <property type="match status" value="1"/>
</dbReference>
<dbReference type="GO" id="GO:0006360">
    <property type="term" value="P:transcription by RNA polymerase I"/>
    <property type="evidence" value="ECO:0007669"/>
    <property type="project" value="TreeGrafter"/>
</dbReference>
<dbReference type="PROSITE" id="PS01111">
    <property type="entry name" value="RNA_POL_K_14KD"/>
    <property type="match status" value="1"/>
</dbReference>
<dbReference type="GO" id="GO:0003899">
    <property type="term" value="F:DNA-directed RNA polymerase activity"/>
    <property type="evidence" value="ECO:0007669"/>
    <property type="project" value="InterPro"/>
</dbReference>
<feature type="region of interest" description="Disordered" evidence="3">
    <location>
        <begin position="26"/>
        <end position="67"/>
    </location>
</feature>
<feature type="compositionally biased region" description="Acidic residues" evidence="3">
    <location>
        <begin position="44"/>
        <end position="67"/>
    </location>
</feature>
<organism evidence="4">
    <name type="scientific">Faunusvirus sp</name>
    <dbReference type="NCBI Taxonomy" id="2487766"/>
    <lineage>
        <taxon>Viruses</taxon>
        <taxon>Varidnaviria</taxon>
        <taxon>Bamfordvirae</taxon>
        <taxon>Nucleocytoviricota</taxon>
        <taxon>Megaviricetes</taxon>
        <taxon>Imitervirales</taxon>
        <taxon>Mimiviridae</taxon>
    </lineage>
</organism>
<dbReference type="InterPro" id="IPR020708">
    <property type="entry name" value="DNA-dir_RNA_polK_14-18kDa_CS"/>
</dbReference>
<reference evidence="4" key="1">
    <citation type="submission" date="2018-10" db="EMBL/GenBank/DDBJ databases">
        <title>Hidden diversity of soil giant viruses.</title>
        <authorList>
            <person name="Schulz F."/>
            <person name="Alteio L."/>
            <person name="Goudeau D."/>
            <person name="Ryan E.M."/>
            <person name="Malmstrom R.R."/>
            <person name="Blanchard J."/>
            <person name="Woyke T."/>
        </authorList>
    </citation>
    <scope>NUCLEOTIDE SEQUENCE</scope>
    <source>
        <strain evidence="4">FNV1</strain>
    </source>
</reference>
<evidence type="ECO:0000256" key="1">
    <source>
        <dbReference type="ARBA" id="ARBA00022478"/>
    </source>
</evidence>
<evidence type="ECO:0000256" key="2">
    <source>
        <dbReference type="ARBA" id="ARBA00023163"/>
    </source>
</evidence>
<dbReference type="InterPro" id="IPR006110">
    <property type="entry name" value="Pol_omega/Rpo6/RPB6"/>
</dbReference>
<dbReference type="GO" id="GO:0042797">
    <property type="term" value="P:tRNA transcription by RNA polymerase III"/>
    <property type="evidence" value="ECO:0007669"/>
    <property type="project" value="TreeGrafter"/>
</dbReference>
<protein>
    <submittedName>
        <fullName evidence="4">Putative DNA-dependent RNA polymerase subunit Rpb6</fullName>
    </submittedName>
</protein>
<dbReference type="GO" id="GO:0006366">
    <property type="term" value="P:transcription by RNA polymerase II"/>
    <property type="evidence" value="ECO:0007669"/>
    <property type="project" value="TreeGrafter"/>
</dbReference>
<accession>A0A3G5A1P8</accession>
<dbReference type="GO" id="GO:0000428">
    <property type="term" value="C:DNA-directed RNA polymerase complex"/>
    <property type="evidence" value="ECO:0007669"/>
    <property type="project" value="UniProtKB-KW"/>
</dbReference>
<dbReference type="SMART" id="SM01409">
    <property type="entry name" value="RNA_pol_Rpb6"/>
    <property type="match status" value="1"/>
</dbReference>
<dbReference type="InterPro" id="IPR036161">
    <property type="entry name" value="RPB6/omega-like_sf"/>
</dbReference>
<dbReference type="SUPFAM" id="SSF63562">
    <property type="entry name" value="RPB6/omega subunit-like"/>
    <property type="match status" value="1"/>
</dbReference>
<dbReference type="Pfam" id="PF01192">
    <property type="entry name" value="RNA_pol_Rpb6"/>
    <property type="match status" value="1"/>
</dbReference>
<gene>
    <name evidence="4" type="ORF">Faunusvirus51_3</name>
</gene>
<keyword evidence="1" id="KW-0240">DNA-directed RNA polymerase</keyword>
<evidence type="ECO:0000256" key="3">
    <source>
        <dbReference type="SAM" id="MobiDB-lite"/>
    </source>
</evidence>
<name>A0A3G5A1P8_9VIRU</name>
<keyword evidence="2" id="KW-0804">Transcription</keyword>